<gene>
    <name evidence="1" type="ORF">G7Y89_g13356</name>
</gene>
<protein>
    <recommendedName>
        <fullName evidence="3">Aminoglycoside phosphotransferase domain-containing protein</fullName>
    </recommendedName>
</protein>
<dbReference type="InterPro" id="IPR051035">
    <property type="entry name" value="Mito_inheritance_9"/>
</dbReference>
<dbReference type="Proteomes" id="UP000566819">
    <property type="component" value="Unassembled WGS sequence"/>
</dbReference>
<evidence type="ECO:0008006" key="3">
    <source>
        <dbReference type="Google" id="ProtNLM"/>
    </source>
</evidence>
<name>A0A8H4R7K6_9HELO</name>
<reference evidence="1 2" key="1">
    <citation type="submission" date="2020-03" db="EMBL/GenBank/DDBJ databases">
        <title>Draft Genome Sequence of Cudoniella acicularis.</title>
        <authorList>
            <person name="Buettner E."/>
            <person name="Kellner H."/>
        </authorList>
    </citation>
    <scope>NUCLEOTIDE SEQUENCE [LARGE SCALE GENOMIC DNA]</scope>
    <source>
        <strain evidence="1 2">DSM 108380</strain>
    </source>
</reference>
<keyword evidence="2" id="KW-1185">Reference proteome</keyword>
<organism evidence="1 2">
    <name type="scientific">Cudoniella acicularis</name>
    <dbReference type="NCBI Taxonomy" id="354080"/>
    <lineage>
        <taxon>Eukaryota</taxon>
        <taxon>Fungi</taxon>
        <taxon>Dikarya</taxon>
        <taxon>Ascomycota</taxon>
        <taxon>Pezizomycotina</taxon>
        <taxon>Leotiomycetes</taxon>
        <taxon>Helotiales</taxon>
        <taxon>Tricladiaceae</taxon>
        <taxon>Cudoniella</taxon>
    </lineage>
</organism>
<proteinExistence type="predicted"/>
<dbReference type="OrthoDB" id="2831558at2759"/>
<dbReference type="PANTHER" id="PTHR36091">
    <property type="entry name" value="ALTERED INHERITANCE OF MITOCHONDRIA PROTEIN 9, MITOCHONDRIAL"/>
    <property type="match status" value="1"/>
</dbReference>
<evidence type="ECO:0000313" key="2">
    <source>
        <dbReference type="Proteomes" id="UP000566819"/>
    </source>
</evidence>
<dbReference type="PANTHER" id="PTHR36091:SF2">
    <property type="entry name" value="AMINOGLYCOSIDE PHOSPHOTRANSFERASE DOMAIN-CONTAINING PROTEIN"/>
    <property type="match status" value="1"/>
</dbReference>
<dbReference type="GO" id="GO:0005739">
    <property type="term" value="C:mitochondrion"/>
    <property type="evidence" value="ECO:0007669"/>
    <property type="project" value="TreeGrafter"/>
</dbReference>
<evidence type="ECO:0000313" key="1">
    <source>
        <dbReference type="EMBL" id="KAF4624812.1"/>
    </source>
</evidence>
<comment type="caution">
    <text evidence="1">The sequence shown here is derived from an EMBL/GenBank/DDBJ whole genome shotgun (WGS) entry which is preliminary data.</text>
</comment>
<sequence length="232" mass="26976">MQPRNIFVGDDFSITGVFDWQHCSVLPLVLQASVPEYFQNFGDDESLRLKKPSLPESFNDMSDADQAAASEQYRRRQLHYYYFVATYKHNKSHFDALCLDSTMPKQKLQQYASAPWEGDNITLKAELVRAVQNWPTLTKGKDGKVPVCPIYFSGEEIEECLRIEAEENFIDVQMEKIRDRIGVSTDGWTANERYEDALEENEHVKTEAFAGQDELTRKEILENWPFDDHEEY</sequence>
<accession>A0A8H4R7K6</accession>
<dbReference type="AlphaFoldDB" id="A0A8H4R7K6"/>
<dbReference type="EMBL" id="JAAMPI010001547">
    <property type="protein sequence ID" value="KAF4624812.1"/>
    <property type="molecule type" value="Genomic_DNA"/>
</dbReference>